<feature type="compositionally biased region" description="Basic and acidic residues" evidence="1">
    <location>
        <begin position="506"/>
        <end position="531"/>
    </location>
</feature>
<gene>
    <name evidence="4" type="ORF">B0A49_05506</name>
</gene>
<evidence type="ECO:0000256" key="1">
    <source>
        <dbReference type="SAM" id="MobiDB-lite"/>
    </source>
</evidence>
<dbReference type="OrthoDB" id="6130531at2759"/>
<feature type="compositionally biased region" description="Basic and acidic residues" evidence="1">
    <location>
        <begin position="238"/>
        <end position="251"/>
    </location>
</feature>
<feature type="compositionally biased region" description="Acidic residues" evidence="1">
    <location>
        <begin position="641"/>
        <end position="655"/>
    </location>
</feature>
<sequence length="664" mass="74670">MSPSAISAIRGEIQHETKSKTAAAIDFTHQAGRLAQYTVKQETEHTGSTQAVEAVFVTPQDPVITTANGGRLPAVPLEEAMKLNQLKDELEDQDPEENNIVEHTPREARDGTIHGARPSDNPDERRPFYKEEERRKKRRDEAERAWKRHHQPENANKMSDDNEEDLPRDDLGYVPLEGGPDPLVCDVGYYARRVGLDCEKYDVQTEDGFIIELWHVYNPLEYQRASSAARSAQPPEVFRTKSSDTRFGEAERSYADGNKRYPVLLIPGLLQSAGAYCCNDDDSLAFYLAKSGYDVWLGNNRCGCEPRHNLLRYGDPRMWAWNIRQMGVMDLPALISRVLAETGFAKLGLIAHSQGTTQAFVALAKEQRPDIGAKISVFCALAPAAYAGPLIGKAYLKFMRVINTAAFRAIFGIHAFIPLMLSMHSLLPRRLYGFMGYRVFSFLFDWSDARWERALRNRMFQFAPVYVSAESMRWWLGRECFATQKCVLATREAGRLEDEEDAADDREDRRANDSDHDKHPSHPAEEDAEGGRGRWAWYAPPFPPLALWVAGSDNLVDGRRLLRRFERGREPHVRVVHSKIIPEYEHLDVIWAVDAIEKVGREVRDVLWMTAAGREGCRIPIGCEAVGVWEGGGRGDKDGEGEAEADEEGEGEDGTAEAPNGHAS</sequence>
<dbReference type="Gene3D" id="3.40.50.1820">
    <property type="entry name" value="alpha/beta hydrolase"/>
    <property type="match status" value="1"/>
</dbReference>
<feature type="transmembrane region" description="Helical" evidence="2">
    <location>
        <begin position="375"/>
        <end position="396"/>
    </location>
</feature>
<dbReference type="EMBL" id="NAJN01000405">
    <property type="protein sequence ID" value="TKA73826.1"/>
    <property type="molecule type" value="Genomic_DNA"/>
</dbReference>
<evidence type="ECO:0000256" key="2">
    <source>
        <dbReference type="SAM" id="Phobius"/>
    </source>
</evidence>
<protein>
    <recommendedName>
        <fullName evidence="3">Partial AB-hydrolase lipase domain-containing protein</fullName>
    </recommendedName>
</protein>
<dbReference type="GO" id="GO:0006629">
    <property type="term" value="P:lipid metabolic process"/>
    <property type="evidence" value="ECO:0007669"/>
    <property type="project" value="InterPro"/>
</dbReference>
<keyword evidence="5" id="KW-1185">Reference proteome</keyword>
<feature type="region of interest" description="Disordered" evidence="1">
    <location>
        <begin position="497"/>
        <end position="531"/>
    </location>
</feature>
<feature type="region of interest" description="Disordered" evidence="1">
    <location>
        <begin position="226"/>
        <end position="251"/>
    </location>
</feature>
<dbReference type="InterPro" id="IPR029058">
    <property type="entry name" value="AB_hydrolase_fold"/>
</dbReference>
<feature type="compositionally biased region" description="Acidic residues" evidence="1">
    <location>
        <begin position="89"/>
        <end position="99"/>
    </location>
</feature>
<dbReference type="STRING" id="331657.A0A4U0XD84"/>
<dbReference type="InterPro" id="IPR006693">
    <property type="entry name" value="AB_hydrolase_lipase"/>
</dbReference>
<feature type="compositionally biased region" description="Basic and acidic residues" evidence="1">
    <location>
        <begin position="120"/>
        <end position="145"/>
    </location>
</feature>
<feature type="region of interest" description="Disordered" evidence="1">
    <location>
        <begin position="629"/>
        <end position="664"/>
    </location>
</feature>
<dbReference type="Pfam" id="PF04083">
    <property type="entry name" value="Abhydro_lipase"/>
    <property type="match status" value="1"/>
</dbReference>
<feature type="transmembrane region" description="Helical" evidence="2">
    <location>
        <begin position="405"/>
        <end position="425"/>
    </location>
</feature>
<keyword evidence="2" id="KW-1133">Transmembrane helix</keyword>
<accession>A0A4U0XD84</accession>
<reference evidence="4 5" key="1">
    <citation type="submission" date="2017-03" db="EMBL/GenBank/DDBJ databases">
        <title>Genomes of endolithic fungi from Antarctica.</title>
        <authorList>
            <person name="Coleine C."/>
            <person name="Masonjones S."/>
            <person name="Stajich J.E."/>
        </authorList>
    </citation>
    <scope>NUCLEOTIDE SEQUENCE [LARGE SCALE GENOMIC DNA]</scope>
    <source>
        <strain evidence="4 5">CCFEE 5187</strain>
    </source>
</reference>
<dbReference type="FunFam" id="3.40.50.1820:FF:000193">
    <property type="entry name" value="Ab-hydrolase associated lipase"/>
    <property type="match status" value="1"/>
</dbReference>
<feature type="compositionally biased region" description="Basic and acidic residues" evidence="1">
    <location>
        <begin position="103"/>
        <end position="112"/>
    </location>
</feature>
<evidence type="ECO:0000259" key="3">
    <source>
        <dbReference type="Pfam" id="PF04083"/>
    </source>
</evidence>
<evidence type="ECO:0000313" key="5">
    <source>
        <dbReference type="Proteomes" id="UP000308768"/>
    </source>
</evidence>
<feature type="region of interest" description="Disordered" evidence="1">
    <location>
        <begin position="89"/>
        <end position="175"/>
    </location>
</feature>
<feature type="domain" description="Partial AB-hydrolase lipase" evidence="3">
    <location>
        <begin position="188"/>
        <end position="279"/>
    </location>
</feature>
<dbReference type="SUPFAM" id="SSF53474">
    <property type="entry name" value="alpha/beta-Hydrolases"/>
    <property type="match status" value="1"/>
</dbReference>
<comment type="caution">
    <text evidence="4">The sequence shown here is derived from an EMBL/GenBank/DDBJ whole genome shotgun (WGS) entry which is preliminary data.</text>
</comment>
<organism evidence="4 5">
    <name type="scientific">Cryomyces minteri</name>
    <dbReference type="NCBI Taxonomy" id="331657"/>
    <lineage>
        <taxon>Eukaryota</taxon>
        <taxon>Fungi</taxon>
        <taxon>Dikarya</taxon>
        <taxon>Ascomycota</taxon>
        <taxon>Pezizomycotina</taxon>
        <taxon>Dothideomycetes</taxon>
        <taxon>Dothideomycetes incertae sedis</taxon>
        <taxon>Cryomyces</taxon>
    </lineage>
</organism>
<dbReference type="AlphaFoldDB" id="A0A4U0XD84"/>
<dbReference type="PANTHER" id="PTHR11005">
    <property type="entry name" value="LYSOSOMAL ACID LIPASE-RELATED"/>
    <property type="match status" value="1"/>
</dbReference>
<keyword evidence="2" id="KW-0812">Transmembrane</keyword>
<keyword evidence="2" id="KW-0472">Membrane</keyword>
<dbReference type="Proteomes" id="UP000308768">
    <property type="component" value="Unassembled WGS sequence"/>
</dbReference>
<proteinExistence type="predicted"/>
<evidence type="ECO:0000313" key="4">
    <source>
        <dbReference type="EMBL" id="TKA73826.1"/>
    </source>
</evidence>
<name>A0A4U0XD84_9PEZI</name>